<dbReference type="PANTHER" id="PTHR43303:SF4">
    <property type="entry name" value="NADPH DEHYDROGENASE C23G7.10C-RELATED"/>
    <property type="match status" value="1"/>
</dbReference>
<comment type="cofactor">
    <cofactor evidence="1">
        <name>FMN</name>
        <dbReference type="ChEBI" id="CHEBI:58210"/>
    </cofactor>
</comment>
<accession>A0A6G7YAV4</accession>
<name>A0A6G7YAV4_9ACTN</name>
<organism evidence="7 8">
    <name type="scientific">Propioniciclava coleopterorum</name>
    <dbReference type="NCBI Taxonomy" id="2714937"/>
    <lineage>
        <taxon>Bacteria</taxon>
        <taxon>Bacillati</taxon>
        <taxon>Actinomycetota</taxon>
        <taxon>Actinomycetes</taxon>
        <taxon>Propionibacteriales</taxon>
        <taxon>Propionibacteriaceae</taxon>
        <taxon>Propioniciclava</taxon>
    </lineage>
</organism>
<keyword evidence="2" id="KW-0285">Flavoprotein</keyword>
<evidence type="ECO:0000313" key="7">
    <source>
        <dbReference type="EMBL" id="QIK73952.1"/>
    </source>
</evidence>
<dbReference type="GO" id="GO:0050661">
    <property type="term" value="F:NADP binding"/>
    <property type="evidence" value="ECO:0007669"/>
    <property type="project" value="InterPro"/>
</dbReference>
<proteinExistence type="predicted"/>
<keyword evidence="8" id="KW-1185">Reference proteome</keyword>
<dbReference type="InterPro" id="IPR001155">
    <property type="entry name" value="OxRdtase_FMN_N"/>
</dbReference>
<dbReference type="PANTHER" id="PTHR43303">
    <property type="entry name" value="NADPH DEHYDROGENASE C23G7.10C-RELATED"/>
    <property type="match status" value="1"/>
</dbReference>
<dbReference type="Pfam" id="PF00724">
    <property type="entry name" value="Oxidored_FMN"/>
    <property type="match status" value="1"/>
</dbReference>
<feature type="domain" description="NADH:flavin oxidoreductase/NADH oxidase N-terminal" evidence="6">
    <location>
        <begin position="2"/>
        <end position="334"/>
    </location>
</feature>
<dbReference type="Proteomes" id="UP000501058">
    <property type="component" value="Chromosome"/>
</dbReference>
<dbReference type="Gene3D" id="3.20.20.70">
    <property type="entry name" value="Aldolase class I"/>
    <property type="match status" value="1"/>
</dbReference>
<evidence type="ECO:0000256" key="5">
    <source>
        <dbReference type="ARBA" id="ARBA00023002"/>
    </source>
</evidence>
<dbReference type="EMBL" id="CP049865">
    <property type="protein sequence ID" value="QIK73952.1"/>
    <property type="molecule type" value="Genomic_DNA"/>
</dbReference>
<evidence type="ECO:0000259" key="6">
    <source>
        <dbReference type="Pfam" id="PF00724"/>
    </source>
</evidence>
<dbReference type="AlphaFoldDB" id="A0A6G7YAV4"/>
<evidence type="ECO:0000313" key="8">
    <source>
        <dbReference type="Proteomes" id="UP000501058"/>
    </source>
</evidence>
<dbReference type="GO" id="GO:0003959">
    <property type="term" value="F:NADPH dehydrogenase activity"/>
    <property type="evidence" value="ECO:0007669"/>
    <property type="project" value="InterPro"/>
</dbReference>
<dbReference type="SUPFAM" id="SSF51395">
    <property type="entry name" value="FMN-linked oxidoreductases"/>
    <property type="match status" value="1"/>
</dbReference>
<dbReference type="KEGG" id="prv:G7070_12280"/>
<keyword evidence="3" id="KW-0288">FMN</keyword>
<dbReference type="InterPro" id="IPR044152">
    <property type="entry name" value="YqjM-like"/>
</dbReference>
<evidence type="ECO:0000256" key="2">
    <source>
        <dbReference type="ARBA" id="ARBA00022630"/>
    </source>
</evidence>
<evidence type="ECO:0000256" key="3">
    <source>
        <dbReference type="ARBA" id="ARBA00022643"/>
    </source>
</evidence>
<gene>
    <name evidence="7" type="ORF">G7070_12280</name>
</gene>
<protein>
    <submittedName>
        <fullName evidence="7">NADH:flavin oxidoreductase/NADH oxidase</fullName>
    </submittedName>
</protein>
<evidence type="ECO:0000256" key="1">
    <source>
        <dbReference type="ARBA" id="ARBA00001917"/>
    </source>
</evidence>
<keyword evidence="4" id="KW-0521">NADP</keyword>
<dbReference type="GO" id="GO:0010181">
    <property type="term" value="F:FMN binding"/>
    <property type="evidence" value="ECO:0007669"/>
    <property type="project" value="InterPro"/>
</dbReference>
<keyword evidence="5" id="KW-0560">Oxidoreductase</keyword>
<evidence type="ECO:0000256" key="4">
    <source>
        <dbReference type="ARBA" id="ARBA00022857"/>
    </source>
</evidence>
<reference evidence="7 8" key="1">
    <citation type="submission" date="2020-03" db="EMBL/GenBank/DDBJ databases">
        <title>Propioniciclava sp. nov., isolated from Hydrophilus acuminatus.</title>
        <authorList>
            <person name="Hyun D.-W."/>
            <person name="Bae J.-W."/>
        </authorList>
    </citation>
    <scope>NUCLEOTIDE SEQUENCE [LARGE SCALE GENOMIC DNA]</scope>
    <source>
        <strain evidence="7 8">HDW11</strain>
    </source>
</reference>
<dbReference type="InterPro" id="IPR013785">
    <property type="entry name" value="Aldolase_TIM"/>
</dbReference>
<sequence length="353" mass="35904">MFVRNRAFVAPMCQYAIDAGDGVPHDWHLQNLGAFAAGGFGLVVTEATGVTAEGRISPGDVGLWNDEQTAAHARLVAFAHSQGAAAGAQLAHAGGKASTYPALPGFGAGTVPPEAGGWATVGVADAPVLPSLAPARALDADGIAGVVEAFAASARRADAAGYDVVQIHAAHGYLLHQFCSPLTNTRTDGYGGSEANRTRIVREVVDAVRAAWPADKPLGIRLSATDWVESGWDVAANARLARVLVERHGVTWVDASSGGLTAGSAVPVAPGYQVPLASRIHAALAGTGAVVSAVGLIDDARQAETILVSGQADAVSIGRAALRNPHWAAAAASELGVLPADNPQAPQYARSGY</sequence>